<reference evidence="2 3" key="1">
    <citation type="submission" date="2019-12" db="EMBL/GenBank/DDBJ databases">
        <title>complete genome sequences of Pseudomonas otitidis str. WP8-S17-CRE-03 isolated from wastewater treatment plant effluent.</title>
        <authorList>
            <person name="Sekizuka T."/>
            <person name="Itokawa K."/>
            <person name="Yatsu K."/>
            <person name="Inamine Y."/>
            <person name="Kuroda M."/>
        </authorList>
    </citation>
    <scope>NUCLEOTIDE SEQUENCE [LARGE SCALE GENOMIC DNA]</scope>
    <source>
        <strain evidence="2 3">WP8-S17-CRE-03</strain>
    </source>
</reference>
<dbReference type="AlphaFoldDB" id="A0A6S5RNG6"/>
<protein>
    <submittedName>
        <fullName evidence="2">Uncharacterized protein</fullName>
    </submittedName>
</protein>
<evidence type="ECO:0000313" key="3">
    <source>
        <dbReference type="Proteomes" id="UP000515591"/>
    </source>
</evidence>
<dbReference type="EMBL" id="AP022213">
    <property type="protein sequence ID" value="BBT14535.1"/>
    <property type="molecule type" value="Genomic_DNA"/>
</dbReference>
<sequence length="323" mass="36641">MRCLQDELIEVPADNKAYRILRFMVQAKLADLDKNNHEPQQFSRSALLLNVEGEHKGRTLNATTWLPPGLLEQFLDSRLASLCERLRRAGLEQMPVVRANDGKGGKGNERTFWLDVAPLPDAPVSKELQRSWTYIKYSRTDAGNVRPSWLLRLIFRNGELKNRSWRGLSLLVSILIGILLLGLWLLAGMWTVATLDQTLTLLQLGKVVLLGLGGWFIWANFYAPWWRLVDDRVIKAPAALLSIFEDSAELEMHRDSDGQQWTRFVRFSADCPICSGRVLLMPGKPDQVLPIVGRCIESPYAHVYSFDRARLSGTYIGREIPTA</sequence>
<name>A0A6S5RNG6_9GAMM</name>
<evidence type="ECO:0000313" key="2">
    <source>
        <dbReference type="EMBL" id="BBT14535.1"/>
    </source>
</evidence>
<proteinExistence type="predicted"/>
<dbReference type="Proteomes" id="UP000515591">
    <property type="component" value="Chromosome"/>
</dbReference>
<keyword evidence="1" id="KW-1133">Transmembrane helix</keyword>
<feature type="transmembrane region" description="Helical" evidence="1">
    <location>
        <begin position="207"/>
        <end position="225"/>
    </location>
</feature>
<organism evidence="2 3">
    <name type="scientific">Metapseudomonas otitidis</name>
    <dbReference type="NCBI Taxonomy" id="319939"/>
    <lineage>
        <taxon>Bacteria</taxon>
        <taxon>Pseudomonadati</taxon>
        <taxon>Pseudomonadota</taxon>
        <taxon>Gammaproteobacteria</taxon>
        <taxon>Pseudomonadales</taxon>
        <taxon>Pseudomonadaceae</taxon>
        <taxon>Metapseudomonas</taxon>
    </lineage>
</organism>
<accession>A0A6S5RNG6</accession>
<keyword evidence="1" id="KW-0812">Transmembrane</keyword>
<feature type="transmembrane region" description="Helical" evidence="1">
    <location>
        <begin position="168"/>
        <end position="187"/>
    </location>
</feature>
<evidence type="ECO:0000256" key="1">
    <source>
        <dbReference type="SAM" id="Phobius"/>
    </source>
</evidence>
<gene>
    <name evidence="2" type="ORF">WP8S17C03_05840</name>
</gene>
<keyword evidence="1" id="KW-0472">Membrane</keyword>